<gene>
    <name evidence="6" type="ORF">EJB05_58122</name>
</gene>
<accession>A0A5J9SCS0</accession>
<evidence type="ECO:0000259" key="5">
    <source>
        <dbReference type="SMART" id="SM00848"/>
    </source>
</evidence>
<dbReference type="PROSITE" id="PS00639">
    <property type="entry name" value="THIOL_PROTEASE_HIS"/>
    <property type="match status" value="1"/>
</dbReference>
<dbReference type="PANTHER" id="PTHR12411">
    <property type="entry name" value="CYSTEINE PROTEASE FAMILY C1-RELATED"/>
    <property type="match status" value="1"/>
</dbReference>
<dbReference type="InterPro" id="IPR025660">
    <property type="entry name" value="Pept_his_AS"/>
</dbReference>
<evidence type="ECO:0008006" key="8">
    <source>
        <dbReference type="Google" id="ProtNLM"/>
    </source>
</evidence>
<dbReference type="SUPFAM" id="SSF54001">
    <property type="entry name" value="Cysteine proteinases"/>
    <property type="match status" value="1"/>
</dbReference>
<keyword evidence="7" id="KW-1185">Reference proteome</keyword>
<sequence length="381" mass="41024">MAMASWSAHTRPLATTFWLLVITSCAANMALASARRDAPGASGGADMAMRERHQRWAAKHGRTYKDSAEREQRFKVFKANVEFIDSFNAAHAGAKNKSLPLMGTNKFTDMTDEEFEAMYVGGARKRFNGGIPGFIYGDLPDLLPSQDWKAKGKVTDVKDQGDSCECCWAFSAAAAVEGIHAIRTGNLVSLSAQQLLDCSTGHKNRGCKQGDMEEAFLYIAGNGDIPRKGSLAPIGGGIWNGGITAEAAYPYNAHQSNCSAYGKQVAATIRGFQYVPANNETALRLAVSQQPVSVALDGRSKEFKNYKSGIYGANGATCKVGVNHAMTVVGYGTDEQGTKYWLMKNSWGKYWGEDGYVRMARDVASDAGLCGLAVQASYPVA</sequence>
<dbReference type="InterPro" id="IPR013128">
    <property type="entry name" value="Peptidase_C1A"/>
</dbReference>
<dbReference type="Pfam" id="PF00112">
    <property type="entry name" value="Peptidase_C1"/>
    <property type="match status" value="1"/>
</dbReference>
<evidence type="ECO:0000256" key="2">
    <source>
        <dbReference type="ARBA" id="ARBA00023157"/>
    </source>
</evidence>
<feature type="chain" id="PRO_5023867697" description="Cathepsin propeptide inhibitor domain-containing protein" evidence="3">
    <location>
        <begin position="35"/>
        <end position="381"/>
    </location>
</feature>
<dbReference type="SMART" id="SM00848">
    <property type="entry name" value="Inhibitor_I29"/>
    <property type="match status" value="1"/>
</dbReference>
<evidence type="ECO:0000259" key="4">
    <source>
        <dbReference type="SMART" id="SM00645"/>
    </source>
</evidence>
<dbReference type="AlphaFoldDB" id="A0A5J9SCS0"/>
<organism evidence="6 7">
    <name type="scientific">Eragrostis curvula</name>
    <name type="common">weeping love grass</name>
    <dbReference type="NCBI Taxonomy" id="38414"/>
    <lineage>
        <taxon>Eukaryota</taxon>
        <taxon>Viridiplantae</taxon>
        <taxon>Streptophyta</taxon>
        <taxon>Embryophyta</taxon>
        <taxon>Tracheophyta</taxon>
        <taxon>Spermatophyta</taxon>
        <taxon>Magnoliopsida</taxon>
        <taxon>Liliopsida</taxon>
        <taxon>Poales</taxon>
        <taxon>Poaceae</taxon>
        <taxon>PACMAD clade</taxon>
        <taxon>Chloridoideae</taxon>
        <taxon>Eragrostideae</taxon>
        <taxon>Eragrostidinae</taxon>
        <taxon>Eragrostis</taxon>
    </lineage>
</organism>
<proteinExistence type="inferred from homology"/>
<evidence type="ECO:0000256" key="3">
    <source>
        <dbReference type="SAM" id="SignalP"/>
    </source>
</evidence>
<comment type="similarity">
    <text evidence="1">Belongs to the peptidase C1 family.</text>
</comment>
<evidence type="ECO:0000256" key="1">
    <source>
        <dbReference type="ARBA" id="ARBA00008455"/>
    </source>
</evidence>
<dbReference type="GO" id="GO:0008234">
    <property type="term" value="F:cysteine-type peptidase activity"/>
    <property type="evidence" value="ECO:0007669"/>
    <property type="project" value="InterPro"/>
</dbReference>
<dbReference type="InterPro" id="IPR039417">
    <property type="entry name" value="Peptidase_C1A_papain-like"/>
</dbReference>
<dbReference type="InterPro" id="IPR038765">
    <property type="entry name" value="Papain-like_cys_pep_sf"/>
</dbReference>
<dbReference type="OrthoDB" id="10253408at2759"/>
<dbReference type="SMART" id="SM00645">
    <property type="entry name" value="Pept_C1"/>
    <property type="match status" value="1"/>
</dbReference>
<evidence type="ECO:0000313" key="6">
    <source>
        <dbReference type="EMBL" id="TVT96652.1"/>
    </source>
</evidence>
<keyword evidence="3" id="KW-0732">Signal</keyword>
<evidence type="ECO:0000313" key="7">
    <source>
        <dbReference type="Proteomes" id="UP000324897"/>
    </source>
</evidence>
<dbReference type="GO" id="GO:0006508">
    <property type="term" value="P:proteolysis"/>
    <property type="evidence" value="ECO:0007669"/>
    <property type="project" value="InterPro"/>
</dbReference>
<dbReference type="Pfam" id="PF08246">
    <property type="entry name" value="Inhibitor_I29"/>
    <property type="match status" value="1"/>
</dbReference>
<dbReference type="PRINTS" id="PR00705">
    <property type="entry name" value="PAPAIN"/>
</dbReference>
<feature type="non-terminal residue" evidence="6">
    <location>
        <position position="1"/>
    </location>
</feature>
<dbReference type="Proteomes" id="UP000324897">
    <property type="component" value="Unassembled WGS sequence"/>
</dbReference>
<feature type="domain" description="Cathepsin propeptide inhibitor" evidence="5">
    <location>
        <begin position="53"/>
        <end position="115"/>
    </location>
</feature>
<dbReference type="InterPro" id="IPR025661">
    <property type="entry name" value="Pept_asp_AS"/>
</dbReference>
<dbReference type="Gene3D" id="3.90.70.10">
    <property type="entry name" value="Cysteine proteinases"/>
    <property type="match status" value="1"/>
</dbReference>
<dbReference type="EMBL" id="RWGY01001141">
    <property type="protein sequence ID" value="TVT96652.1"/>
    <property type="molecule type" value="Genomic_DNA"/>
</dbReference>
<dbReference type="PROSITE" id="PS00640">
    <property type="entry name" value="THIOL_PROTEASE_ASN"/>
    <property type="match status" value="1"/>
</dbReference>
<dbReference type="InterPro" id="IPR013201">
    <property type="entry name" value="Prot_inhib_I29"/>
</dbReference>
<reference evidence="6 7" key="1">
    <citation type="journal article" date="2019" name="Sci. Rep.">
        <title>A high-quality genome of Eragrostis curvula grass provides insights into Poaceae evolution and supports new strategies to enhance forage quality.</title>
        <authorList>
            <person name="Carballo J."/>
            <person name="Santos B.A.C.M."/>
            <person name="Zappacosta D."/>
            <person name="Garbus I."/>
            <person name="Selva J.P."/>
            <person name="Gallo C.A."/>
            <person name="Diaz A."/>
            <person name="Albertini E."/>
            <person name="Caccamo M."/>
            <person name="Echenique V."/>
        </authorList>
    </citation>
    <scope>NUCLEOTIDE SEQUENCE [LARGE SCALE GENOMIC DNA]</scope>
    <source>
        <strain evidence="7">cv. Victoria</strain>
        <tissue evidence="6">Leaf</tissue>
    </source>
</reference>
<dbReference type="InterPro" id="IPR000668">
    <property type="entry name" value="Peptidase_C1A_C"/>
</dbReference>
<keyword evidence="2" id="KW-1015">Disulfide bond</keyword>
<comment type="caution">
    <text evidence="6">The sequence shown here is derived from an EMBL/GenBank/DDBJ whole genome shotgun (WGS) entry which is preliminary data.</text>
</comment>
<name>A0A5J9SCS0_9POAL</name>
<feature type="signal peptide" evidence="3">
    <location>
        <begin position="1"/>
        <end position="34"/>
    </location>
</feature>
<dbReference type="Gramene" id="TVT96652">
    <property type="protein sequence ID" value="TVT96652"/>
    <property type="gene ID" value="EJB05_58122"/>
</dbReference>
<feature type="domain" description="Peptidase C1A papain C-terminal" evidence="4">
    <location>
        <begin position="142"/>
        <end position="380"/>
    </location>
</feature>
<protein>
    <recommendedName>
        <fullName evidence="8">Cathepsin propeptide inhibitor domain-containing protein</fullName>
    </recommendedName>
</protein>
<dbReference type="CDD" id="cd02248">
    <property type="entry name" value="Peptidase_C1A"/>
    <property type="match status" value="1"/>
</dbReference>